<evidence type="ECO:0000256" key="1">
    <source>
        <dbReference type="ARBA" id="ARBA00022553"/>
    </source>
</evidence>
<dbReference type="Proteomes" id="UP000811255">
    <property type="component" value="Unassembled WGS sequence"/>
</dbReference>
<comment type="caution">
    <text evidence="4">The sequence shown here is derived from an EMBL/GenBank/DDBJ whole genome shotgun (WGS) entry which is preliminary data.</text>
</comment>
<feature type="domain" description="Response regulatory" evidence="3">
    <location>
        <begin position="9"/>
        <end position="118"/>
    </location>
</feature>
<proteinExistence type="predicted"/>
<reference evidence="4 5" key="1">
    <citation type="submission" date="2021-05" db="EMBL/GenBank/DDBJ databases">
        <title>Croceibacterium sp. LX-88 genome sequence.</title>
        <authorList>
            <person name="Luo X."/>
        </authorList>
    </citation>
    <scope>NUCLEOTIDE SEQUENCE [LARGE SCALE GENOMIC DNA]</scope>
    <source>
        <strain evidence="4 5">LX-88</strain>
    </source>
</reference>
<organism evidence="4 5">
    <name type="scientific">Croceibacterium selenioxidans</name>
    <dbReference type="NCBI Taxonomy" id="2838833"/>
    <lineage>
        <taxon>Bacteria</taxon>
        <taxon>Pseudomonadati</taxon>
        <taxon>Pseudomonadota</taxon>
        <taxon>Alphaproteobacteria</taxon>
        <taxon>Sphingomonadales</taxon>
        <taxon>Erythrobacteraceae</taxon>
        <taxon>Croceibacterium</taxon>
    </lineage>
</organism>
<keyword evidence="5" id="KW-1185">Reference proteome</keyword>
<gene>
    <name evidence="4" type="ORF">KK137_00895</name>
</gene>
<dbReference type="PANTHER" id="PTHR44591">
    <property type="entry name" value="STRESS RESPONSE REGULATOR PROTEIN 1"/>
    <property type="match status" value="1"/>
</dbReference>
<dbReference type="InterPro" id="IPR011006">
    <property type="entry name" value="CheY-like_superfamily"/>
</dbReference>
<dbReference type="Pfam" id="PF00072">
    <property type="entry name" value="Response_reg"/>
    <property type="match status" value="1"/>
</dbReference>
<evidence type="ECO:0000313" key="4">
    <source>
        <dbReference type="EMBL" id="MBT2132878.1"/>
    </source>
</evidence>
<sequence>MADKLSGKRILVVEDEYFIAADLCQVLEDEGAEVIGPTGNVSQGLNLASLKLDAALLDVNLEGMNSYPIADLLTERAVPYVFLTGYDGWSLPEGYQAVPHLAKPFRMDAVVLALGMLLDESQG</sequence>
<dbReference type="RefSeq" id="WP_214534049.1">
    <property type="nucleotide sequence ID" value="NZ_JAHFVK010000001.1"/>
</dbReference>
<dbReference type="Gene3D" id="3.40.50.2300">
    <property type="match status" value="1"/>
</dbReference>
<keyword evidence="1 2" id="KW-0597">Phosphoprotein</keyword>
<accession>A0ABS5VZC1</accession>
<evidence type="ECO:0000256" key="2">
    <source>
        <dbReference type="PROSITE-ProRule" id="PRU00169"/>
    </source>
</evidence>
<dbReference type="EMBL" id="JAHFVK010000001">
    <property type="protein sequence ID" value="MBT2132878.1"/>
    <property type="molecule type" value="Genomic_DNA"/>
</dbReference>
<dbReference type="InterPro" id="IPR001789">
    <property type="entry name" value="Sig_transdc_resp-reg_receiver"/>
</dbReference>
<dbReference type="PROSITE" id="PS50110">
    <property type="entry name" value="RESPONSE_REGULATORY"/>
    <property type="match status" value="1"/>
</dbReference>
<evidence type="ECO:0000259" key="3">
    <source>
        <dbReference type="PROSITE" id="PS50110"/>
    </source>
</evidence>
<dbReference type="InterPro" id="IPR050595">
    <property type="entry name" value="Bact_response_regulator"/>
</dbReference>
<name>A0ABS5VZC1_9SPHN</name>
<protein>
    <submittedName>
        <fullName evidence="4">Response regulator</fullName>
    </submittedName>
</protein>
<feature type="modified residue" description="4-aspartylphosphate" evidence="2">
    <location>
        <position position="58"/>
    </location>
</feature>
<dbReference type="PANTHER" id="PTHR44591:SF24">
    <property type="entry name" value="PROTEIN-GLUTAMATE METHYLESTERASE_PROTEIN-GLUTAMINE GLUTAMINASE 1"/>
    <property type="match status" value="1"/>
</dbReference>
<dbReference type="SMART" id="SM00448">
    <property type="entry name" value="REC"/>
    <property type="match status" value="1"/>
</dbReference>
<evidence type="ECO:0000313" key="5">
    <source>
        <dbReference type="Proteomes" id="UP000811255"/>
    </source>
</evidence>
<dbReference type="SUPFAM" id="SSF52172">
    <property type="entry name" value="CheY-like"/>
    <property type="match status" value="1"/>
</dbReference>